<evidence type="ECO:0000313" key="2">
    <source>
        <dbReference type="Proteomes" id="UP000603317"/>
    </source>
</evidence>
<keyword evidence="2" id="KW-1185">Reference proteome</keyword>
<dbReference type="Proteomes" id="UP000603317">
    <property type="component" value="Unassembled WGS sequence"/>
</dbReference>
<name>A0ABQ1F810_9SPHN</name>
<evidence type="ECO:0008006" key="3">
    <source>
        <dbReference type="Google" id="ProtNLM"/>
    </source>
</evidence>
<reference evidence="2" key="1">
    <citation type="journal article" date="2019" name="Int. J. Syst. Evol. Microbiol.">
        <title>The Global Catalogue of Microorganisms (GCM) 10K type strain sequencing project: providing services to taxonomists for standard genome sequencing and annotation.</title>
        <authorList>
            <consortium name="The Broad Institute Genomics Platform"/>
            <consortium name="The Broad Institute Genome Sequencing Center for Infectious Disease"/>
            <person name="Wu L."/>
            <person name="Ma J."/>
        </authorList>
    </citation>
    <scope>NUCLEOTIDE SEQUENCE [LARGE SCALE GENOMIC DNA]</scope>
    <source>
        <strain evidence="2">CGMCC 1.15297</strain>
    </source>
</reference>
<evidence type="ECO:0000313" key="1">
    <source>
        <dbReference type="EMBL" id="GGA01324.1"/>
    </source>
</evidence>
<gene>
    <name evidence="1" type="ORF">GCM10010923_07550</name>
</gene>
<organism evidence="1 2">
    <name type="scientific">Blastomonas marina</name>
    <dbReference type="NCBI Taxonomy" id="1867408"/>
    <lineage>
        <taxon>Bacteria</taxon>
        <taxon>Pseudomonadati</taxon>
        <taxon>Pseudomonadota</taxon>
        <taxon>Alphaproteobacteria</taxon>
        <taxon>Sphingomonadales</taxon>
        <taxon>Sphingomonadaceae</taxon>
        <taxon>Blastomonas</taxon>
    </lineage>
</organism>
<proteinExistence type="predicted"/>
<protein>
    <recommendedName>
        <fullName evidence="3">Lipoprotein</fullName>
    </recommendedName>
</protein>
<sequence>MRAIGPLLCVLALAGCDTSDADKSDAETVIETGEEGAMAEAAPQQDSPLSQANHPTTSACAETEATIFSCTIRDGRTVAVCVQRDEQGRQYAQYRFGQGDEPPELAWPTSFDERGMEWASVPYSGGGEAQLSFARGDVRYVIYSRVIRTNFTPGEPNDPRFEDGAYVYRGERRISSLPCAGEAARPVSVAMAERFAEQQDTLFTD</sequence>
<dbReference type="PROSITE" id="PS51257">
    <property type="entry name" value="PROKAR_LIPOPROTEIN"/>
    <property type="match status" value="1"/>
</dbReference>
<comment type="caution">
    <text evidence="1">The sequence shown here is derived from an EMBL/GenBank/DDBJ whole genome shotgun (WGS) entry which is preliminary data.</text>
</comment>
<dbReference type="EMBL" id="BMID01000001">
    <property type="protein sequence ID" value="GGA01324.1"/>
    <property type="molecule type" value="Genomic_DNA"/>
</dbReference>
<accession>A0ABQ1F810</accession>